<name>A0AAN6SEZ9_9PEZI</name>
<dbReference type="Proteomes" id="UP001303222">
    <property type="component" value="Unassembled WGS sequence"/>
</dbReference>
<dbReference type="EMBL" id="MU859154">
    <property type="protein sequence ID" value="KAK3951215.1"/>
    <property type="molecule type" value="Genomic_DNA"/>
</dbReference>
<protein>
    <submittedName>
        <fullName evidence="1">Uncharacterized protein</fullName>
    </submittedName>
</protein>
<accession>A0AAN6SEZ9</accession>
<dbReference type="AlphaFoldDB" id="A0AAN6SEZ9"/>
<reference evidence="1" key="1">
    <citation type="journal article" date="2023" name="Mol. Phylogenet. Evol.">
        <title>Genome-scale phylogeny and comparative genomics of the fungal order Sordariales.</title>
        <authorList>
            <person name="Hensen N."/>
            <person name="Bonometti L."/>
            <person name="Westerberg I."/>
            <person name="Brannstrom I.O."/>
            <person name="Guillou S."/>
            <person name="Cros-Aarteil S."/>
            <person name="Calhoun S."/>
            <person name="Haridas S."/>
            <person name="Kuo A."/>
            <person name="Mondo S."/>
            <person name="Pangilinan J."/>
            <person name="Riley R."/>
            <person name="LaButti K."/>
            <person name="Andreopoulos B."/>
            <person name="Lipzen A."/>
            <person name="Chen C."/>
            <person name="Yan M."/>
            <person name="Daum C."/>
            <person name="Ng V."/>
            <person name="Clum A."/>
            <person name="Steindorff A."/>
            <person name="Ohm R.A."/>
            <person name="Martin F."/>
            <person name="Silar P."/>
            <person name="Natvig D.O."/>
            <person name="Lalanne C."/>
            <person name="Gautier V."/>
            <person name="Ament-Velasquez S.L."/>
            <person name="Kruys A."/>
            <person name="Hutchinson M.I."/>
            <person name="Powell A.J."/>
            <person name="Barry K."/>
            <person name="Miller A.N."/>
            <person name="Grigoriev I.V."/>
            <person name="Debuchy R."/>
            <person name="Gladieux P."/>
            <person name="Hiltunen Thoren M."/>
            <person name="Johannesson H."/>
        </authorList>
    </citation>
    <scope>NUCLEOTIDE SEQUENCE</scope>
    <source>
        <strain evidence="1">CBS 626.80</strain>
    </source>
</reference>
<gene>
    <name evidence="1" type="ORF">QBC32DRAFT_344619</name>
</gene>
<proteinExistence type="predicted"/>
<organism evidence="1 2">
    <name type="scientific">Pseudoneurospora amorphoporcata</name>
    <dbReference type="NCBI Taxonomy" id="241081"/>
    <lineage>
        <taxon>Eukaryota</taxon>
        <taxon>Fungi</taxon>
        <taxon>Dikarya</taxon>
        <taxon>Ascomycota</taxon>
        <taxon>Pezizomycotina</taxon>
        <taxon>Sordariomycetes</taxon>
        <taxon>Sordariomycetidae</taxon>
        <taxon>Sordariales</taxon>
        <taxon>Sordariaceae</taxon>
        <taxon>Pseudoneurospora</taxon>
    </lineage>
</organism>
<comment type="caution">
    <text evidence="1">The sequence shown here is derived from an EMBL/GenBank/DDBJ whole genome shotgun (WGS) entry which is preliminary data.</text>
</comment>
<evidence type="ECO:0000313" key="2">
    <source>
        <dbReference type="Proteomes" id="UP001303222"/>
    </source>
</evidence>
<keyword evidence="2" id="KW-1185">Reference proteome</keyword>
<evidence type="ECO:0000313" key="1">
    <source>
        <dbReference type="EMBL" id="KAK3951215.1"/>
    </source>
</evidence>
<sequence>MLEIQQRKHFQKTTRKWLELLHSGGIDLESYGKLEMKTFKQLRQGKIRLHRRRNRVGLFRDAGQDRLPTIVLFLTGFSYGPKPEDWVFFWDPHVEDFVEDFWI</sequence>
<reference evidence="1" key="2">
    <citation type="submission" date="2023-06" db="EMBL/GenBank/DDBJ databases">
        <authorList>
            <consortium name="Lawrence Berkeley National Laboratory"/>
            <person name="Mondo S.J."/>
            <person name="Hensen N."/>
            <person name="Bonometti L."/>
            <person name="Westerberg I."/>
            <person name="Brannstrom I.O."/>
            <person name="Guillou S."/>
            <person name="Cros-Aarteil S."/>
            <person name="Calhoun S."/>
            <person name="Haridas S."/>
            <person name="Kuo A."/>
            <person name="Pangilinan J."/>
            <person name="Riley R."/>
            <person name="Labutti K."/>
            <person name="Andreopoulos B."/>
            <person name="Lipzen A."/>
            <person name="Chen C."/>
            <person name="Yanf M."/>
            <person name="Daum C."/>
            <person name="Ng V."/>
            <person name="Clum A."/>
            <person name="Steindorff A."/>
            <person name="Ohm R."/>
            <person name="Martin F."/>
            <person name="Silar P."/>
            <person name="Natvig D."/>
            <person name="Lalanne C."/>
            <person name="Gautier V."/>
            <person name="Ament-Velasquez S.L."/>
            <person name="Kruys A."/>
            <person name="Hutchinson M.I."/>
            <person name="Powell A.J."/>
            <person name="Barry K."/>
            <person name="Miller A.N."/>
            <person name="Grigoriev I.V."/>
            <person name="Debuchy R."/>
            <person name="Gladieux P."/>
            <person name="Thoren M.H."/>
            <person name="Johannesson H."/>
        </authorList>
    </citation>
    <scope>NUCLEOTIDE SEQUENCE</scope>
    <source>
        <strain evidence="1">CBS 626.80</strain>
    </source>
</reference>